<proteinExistence type="predicted"/>
<evidence type="ECO:0000313" key="2">
    <source>
        <dbReference type="Proteomes" id="UP001411173"/>
    </source>
</evidence>
<reference evidence="1 2" key="1">
    <citation type="submission" date="2024-02" db="EMBL/GenBank/DDBJ databases">
        <title>Whole genome of MDR Enterobacteriaceae from southern Thailand.</title>
        <authorList>
            <person name="Surachat K."/>
        </authorList>
    </citation>
    <scope>NUCLEOTIDE SEQUENCE [LARGE SCALE GENOMIC DNA]</scope>
    <source>
        <strain evidence="1 2">PSU_29</strain>
    </source>
</reference>
<sequence length="171" mass="20048">MSAFAQHYWLHRLLHLYAQGEGCYPLQMGLSDNCWLTLTLQNEPLHATPSDVVLRRKLMSELIASREEERTQLADWLACHMLPTAEPMHQIIASVSLAFNHLWQDLGLSSRQELRELMTDCFPQLVEMNSKNMRWKKFFYRQRCLQTEGELICRSPSCDACCERQLCFETH</sequence>
<accession>A0ABU9V4E3</accession>
<organism evidence="1 2">
    <name type="scientific">Phytobacter palmae</name>
    <dbReference type="NCBI Taxonomy" id="1855371"/>
    <lineage>
        <taxon>Bacteria</taxon>
        <taxon>Pseudomonadati</taxon>
        <taxon>Pseudomonadota</taxon>
        <taxon>Gammaproteobacteria</taxon>
        <taxon>Enterobacterales</taxon>
        <taxon>Enterobacteriaceae</taxon>
        <taxon>Phytobacter</taxon>
    </lineage>
</organism>
<dbReference type="EMBL" id="JBCIVJ010000007">
    <property type="protein sequence ID" value="MEN0579528.1"/>
    <property type="molecule type" value="Genomic_DNA"/>
</dbReference>
<protein>
    <submittedName>
        <fullName evidence="1">Nitrogen fixation protein NifQ</fullName>
    </submittedName>
</protein>
<gene>
    <name evidence="1" type="ORF">AAIG39_10965</name>
</gene>
<dbReference type="RefSeq" id="WP_343193847.1">
    <property type="nucleotide sequence ID" value="NZ_JBCIVJ010000007.1"/>
</dbReference>
<dbReference type="Pfam" id="PF04891">
    <property type="entry name" value="NifQ"/>
    <property type="match status" value="1"/>
</dbReference>
<keyword evidence="2" id="KW-1185">Reference proteome</keyword>
<name>A0ABU9V4E3_9ENTR</name>
<dbReference type="Proteomes" id="UP001411173">
    <property type="component" value="Unassembled WGS sequence"/>
</dbReference>
<dbReference type="InterPro" id="IPR006975">
    <property type="entry name" value="NifQ"/>
</dbReference>
<comment type="caution">
    <text evidence="1">The sequence shown here is derived from an EMBL/GenBank/DDBJ whole genome shotgun (WGS) entry which is preliminary data.</text>
</comment>
<evidence type="ECO:0000313" key="1">
    <source>
        <dbReference type="EMBL" id="MEN0579528.1"/>
    </source>
</evidence>